<gene>
    <name evidence="1" type="ORF">M422DRAFT_164685</name>
</gene>
<accession>A0A0C9VV07</accession>
<keyword evidence="2" id="KW-1185">Reference proteome</keyword>
<name>A0A0C9VV07_SPHS4</name>
<protein>
    <submittedName>
        <fullName evidence="1">Uncharacterized protein</fullName>
    </submittedName>
</protein>
<feature type="non-terminal residue" evidence="1">
    <location>
        <position position="1"/>
    </location>
</feature>
<dbReference type="EMBL" id="KN837105">
    <property type="protein sequence ID" value="KIJ46869.1"/>
    <property type="molecule type" value="Genomic_DNA"/>
</dbReference>
<reference evidence="1 2" key="1">
    <citation type="submission" date="2014-06" db="EMBL/GenBank/DDBJ databases">
        <title>Evolutionary Origins and Diversification of the Mycorrhizal Mutualists.</title>
        <authorList>
            <consortium name="DOE Joint Genome Institute"/>
            <consortium name="Mycorrhizal Genomics Consortium"/>
            <person name="Kohler A."/>
            <person name="Kuo A."/>
            <person name="Nagy L.G."/>
            <person name="Floudas D."/>
            <person name="Copeland A."/>
            <person name="Barry K.W."/>
            <person name="Cichocki N."/>
            <person name="Veneault-Fourrey C."/>
            <person name="LaButti K."/>
            <person name="Lindquist E.A."/>
            <person name="Lipzen A."/>
            <person name="Lundell T."/>
            <person name="Morin E."/>
            <person name="Murat C."/>
            <person name="Riley R."/>
            <person name="Ohm R."/>
            <person name="Sun H."/>
            <person name="Tunlid A."/>
            <person name="Henrissat B."/>
            <person name="Grigoriev I.V."/>
            <person name="Hibbett D.S."/>
            <person name="Martin F."/>
        </authorList>
    </citation>
    <scope>NUCLEOTIDE SEQUENCE [LARGE SCALE GENOMIC DNA]</scope>
    <source>
        <strain evidence="1 2">SS14</strain>
    </source>
</reference>
<dbReference type="AlphaFoldDB" id="A0A0C9VV07"/>
<dbReference type="Proteomes" id="UP000054279">
    <property type="component" value="Unassembled WGS sequence"/>
</dbReference>
<organism evidence="1 2">
    <name type="scientific">Sphaerobolus stellatus (strain SS14)</name>
    <dbReference type="NCBI Taxonomy" id="990650"/>
    <lineage>
        <taxon>Eukaryota</taxon>
        <taxon>Fungi</taxon>
        <taxon>Dikarya</taxon>
        <taxon>Basidiomycota</taxon>
        <taxon>Agaricomycotina</taxon>
        <taxon>Agaricomycetes</taxon>
        <taxon>Phallomycetidae</taxon>
        <taxon>Geastrales</taxon>
        <taxon>Sphaerobolaceae</taxon>
        <taxon>Sphaerobolus</taxon>
    </lineage>
</organism>
<evidence type="ECO:0000313" key="2">
    <source>
        <dbReference type="Proteomes" id="UP000054279"/>
    </source>
</evidence>
<evidence type="ECO:0000313" key="1">
    <source>
        <dbReference type="EMBL" id="KIJ46869.1"/>
    </source>
</evidence>
<sequence>VIGVFHCMACTRGQLSWQEIPILWVHWFGLADPGIHNTVNTCSLDCISLLTAHDGTEVFGFVDPAHVIRACQLIPAFARGQTQDLLPADSVGRGLQGEDLNYNHHYVNSSVLLCQML</sequence>
<dbReference type="OrthoDB" id="3267098at2759"/>
<proteinExistence type="predicted"/>
<dbReference type="HOGENOM" id="CLU_002498_5_1_1"/>